<dbReference type="HOGENOM" id="CLU_053022_0_0_1"/>
<feature type="compositionally biased region" description="Polar residues" evidence="1">
    <location>
        <begin position="167"/>
        <end position="181"/>
    </location>
</feature>
<dbReference type="Proteomes" id="UP000053820">
    <property type="component" value="Unassembled WGS sequence"/>
</dbReference>
<evidence type="ECO:0000313" key="2">
    <source>
        <dbReference type="EMBL" id="KIJ60104.1"/>
    </source>
</evidence>
<accession>A0A0C9V405</accession>
<feature type="region of interest" description="Disordered" evidence="1">
    <location>
        <begin position="80"/>
        <end position="107"/>
    </location>
</feature>
<evidence type="ECO:0000256" key="1">
    <source>
        <dbReference type="SAM" id="MobiDB-lite"/>
    </source>
</evidence>
<feature type="compositionally biased region" description="Low complexity" evidence="1">
    <location>
        <begin position="277"/>
        <end position="294"/>
    </location>
</feature>
<proteinExistence type="predicted"/>
<feature type="region of interest" description="Disordered" evidence="1">
    <location>
        <begin position="212"/>
        <end position="332"/>
    </location>
</feature>
<evidence type="ECO:0000313" key="3">
    <source>
        <dbReference type="Proteomes" id="UP000053820"/>
    </source>
</evidence>
<dbReference type="EMBL" id="KN839876">
    <property type="protein sequence ID" value="KIJ60104.1"/>
    <property type="molecule type" value="Genomic_DNA"/>
</dbReference>
<dbReference type="OrthoDB" id="3355668at2759"/>
<reference evidence="2 3" key="1">
    <citation type="submission" date="2014-04" db="EMBL/GenBank/DDBJ databases">
        <title>Evolutionary Origins and Diversification of the Mycorrhizal Mutualists.</title>
        <authorList>
            <consortium name="DOE Joint Genome Institute"/>
            <consortium name="Mycorrhizal Genomics Consortium"/>
            <person name="Kohler A."/>
            <person name="Kuo A."/>
            <person name="Nagy L.G."/>
            <person name="Floudas D."/>
            <person name="Copeland A."/>
            <person name="Barry K.W."/>
            <person name="Cichocki N."/>
            <person name="Veneault-Fourrey C."/>
            <person name="LaButti K."/>
            <person name="Lindquist E.A."/>
            <person name="Lipzen A."/>
            <person name="Lundell T."/>
            <person name="Morin E."/>
            <person name="Murat C."/>
            <person name="Riley R."/>
            <person name="Ohm R."/>
            <person name="Sun H."/>
            <person name="Tunlid A."/>
            <person name="Henrissat B."/>
            <person name="Grigoriev I.V."/>
            <person name="Hibbett D.S."/>
            <person name="Martin F."/>
        </authorList>
    </citation>
    <scope>NUCLEOTIDE SEQUENCE [LARGE SCALE GENOMIC DNA]</scope>
    <source>
        <strain evidence="2 3">MD-312</strain>
    </source>
</reference>
<organism evidence="2 3">
    <name type="scientific">Hydnomerulius pinastri MD-312</name>
    <dbReference type="NCBI Taxonomy" id="994086"/>
    <lineage>
        <taxon>Eukaryota</taxon>
        <taxon>Fungi</taxon>
        <taxon>Dikarya</taxon>
        <taxon>Basidiomycota</taxon>
        <taxon>Agaricomycotina</taxon>
        <taxon>Agaricomycetes</taxon>
        <taxon>Agaricomycetidae</taxon>
        <taxon>Boletales</taxon>
        <taxon>Boletales incertae sedis</taxon>
        <taxon>Leucogyrophana</taxon>
    </lineage>
</organism>
<protein>
    <submittedName>
        <fullName evidence="2">Uncharacterized protein</fullName>
    </submittedName>
</protein>
<name>A0A0C9V405_9AGAM</name>
<gene>
    <name evidence="2" type="ORF">HYDPIDRAFT_32528</name>
</gene>
<feature type="compositionally biased region" description="Polar residues" evidence="1">
    <location>
        <begin position="221"/>
        <end position="230"/>
    </location>
</feature>
<feature type="region of interest" description="Disordered" evidence="1">
    <location>
        <begin position="167"/>
        <end position="195"/>
    </location>
</feature>
<dbReference type="AlphaFoldDB" id="A0A0C9V405"/>
<sequence length="465" mass="50318">MVNDPVSFSGNTRFEVISVIANCGTDIGRAKRALVTYILHKQEKGRSTEHILSKLRDIESKFIKDTSLHPAFRDARAQTFLPRSPDVPLPGIPIPESQTSGRNHARPSVLDMNSINEALSSSSGSSSPGSTPWAVTPSISPSSYSASPRSPHRFGRTMNTHYEDQYTASRSYNPPSPQMSRSLPYPPGQASSSMAPVLTYSPTQLTAFGNLPPSPIHLQFPNRSRSISHPQPQPLVGRRSLPPLNRQPAPVAPLPPVPTDDQNPHPHPPTTGLLRDSPSTHTPTSPIHPASPASPGLPGRYGGNTLVHSLPPLGPMPTASDESDVSSTSTARRCVSRTLQIANPDPHSGPEIVTRGDSPLQGAYAMEGGKGSHAGTDPPPPYLVSPRTHFPVEFCATGSQLDRALKISGAPMVTRREVIRCLKSEAGYERPFWRIRLSECGLDTDVIDYLLQEMSREVDWIGRAL</sequence>
<keyword evidence="3" id="KW-1185">Reference proteome</keyword>